<dbReference type="EMBL" id="JAPTGC010000003">
    <property type="protein sequence ID" value="MCZ0862272.1"/>
    <property type="molecule type" value="Genomic_DNA"/>
</dbReference>
<accession>A0ABT4IM09</accession>
<dbReference type="RefSeq" id="WP_268922501.1">
    <property type="nucleotide sequence ID" value="NZ_JAPTGC010000003.1"/>
</dbReference>
<gene>
    <name evidence="1" type="ORF">O0S09_03255</name>
</gene>
<protein>
    <submittedName>
        <fullName evidence="1">Uncharacterized protein</fullName>
    </submittedName>
</protein>
<reference evidence="1" key="1">
    <citation type="submission" date="2022-12" db="EMBL/GenBank/DDBJ databases">
        <title>Isolation and characterisation of novel Methanocorpusculum spp. from native Australian herbivores indicates the genus is ancestrally host-associated.</title>
        <authorList>
            <person name="Volmer J.G."/>
            <person name="Soo R.M."/>
            <person name="Evans P.N."/>
            <person name="Hoedt E.C."/>
            <person name="Astorga Alsina A.L."/>
            <person name="Woodcroft B.J."/>
            <person name="Tyson G.W."/>
            <person name="Hugenholtz P."/>
            <person name="Morrison M."/>
        </authorList>
    </citation>
    <scope>NUCLEOTIDE SEQUENCE</scope>
    <source>
        <strain evidence="1">CW153</strain>
    </source>
</reference>
<proteinExistence type="predicted"/>
<name>A0ABT4IM09_9EURY</name>
<organism evidence="1 2">
    <name type="scientific">Methanocorpusculum vombati</name>
    <dbReference type="NCBI Taxonomy" id="3002864"/>
    <lineage>
        <taxon>Archaea</taxon>
        <taxon>Methanobacteriati</taxon>
        <taxon>Methanobacteriota</taxon>
        <taxon>Stenosarchaea group</taxon>
        <taxon>Methanomicrobia</taxon>
        <taxon>Methanomicrobiales</taxon>
        <taxon>Methanocorpusculaceae</taxon>
        <taxon>Methanocorpusculum</taxon>
    </lineage>
</organism>
<comment type="caution">
    <text evidence="1">The sequence shown here is derived from an EMBL/GenBank/DDBJ whole genome shotgun (WGS) entry which is preliminary data.</text>
</comment>
<evidence type="ECO:0000313" key="2">
    <source>
        <dbReference type="Proteomes" id="UP001141336"/>
    </source>
</evidence>
<keyword evidence="2" id="KW-1185">Reference proteome</keyword>
<sequence length="69" mass="8160">MTEYLSREKNRVRVQEGHNKKYIIIEEESARPDFCYRFPPLNMRVFDTPAEAQEALDLYAADHDLEVCP</sequence>
<evidence type="ECO:0000313" key="1">
    <source>
        <dbReference type="EMBL" id="MCZ0862272.1"/>
    </source>
</evidence>
<dbReference type="Proteomes" id="UP001141336">
    <property type="component" value="Unassembled WGS sequence"/>
</dbReference>